<dbReference type="OrthoDB" id="1470350at2759"/>
<dbReference type="InParanoid" id="A0A165T4U2"/>
<organism evidence="4 5">
    <name type="scientific">Neolentinus lepideus HHB14362 ss-1</name>
    <dbReference type="NCBI Taxonomy" id="1314782"/>
    <lineage>
        <taxon>Eukaryota</taxon>
        <taxon>Fungi</taxon>
        <taxon>Dikarya</taxon>
        <taxon>Basidiomycota</taxon>
        <taxon>Agaricomycotina</taxon>
        <taxon>Agaricomycetes</taxon>
        <taxon>Gloeophyllales</taxon>
        <taxon>Gloeophyllaceae</taxon>
        <taxon>Neolentinus</taxon>
    </lineage>
</organism>
<comment type="similarity">
    <text evidence="3">Belongs to the cytochrome P450 family.</text>
</comment>
<keyword evidence="3" id="KW-0349">Heme</keyword>
<gene>
    <name evidence="4" type="ORF">NEOLEDRAFT_1091661</name>
</gene>
<dbReference type="InterPro" id="IPR001128">
    <property type="entry name" value="Cyt_P450"/>
</dbReference>
<accession>A0A165T4U2</accession>
<dbReference type="STRING" id="1314782.A0A165T4U2"/>
<dbReference type="PROSITE" id="PS00086">
    <property type="entry name" value="CYTOCHROME_P450"/>
    <property type="match status" value="1"/>
</dbReference>
<evidence type="ECO:0000313" key="4">
    <source>
        <dbReference type="EMBL" id="KZT26143.1"/>
    </source>
</evidence>
<evidence type="ECO:0000256" key="2">
    <source>
        <dbReference type="ARBA" id="ARBA00023004"/>
    </source>
</evidence>
<dbReference type="GO" id="GO:0004497">
    <property type="term" value="F:monooxygenase activity"/>
    <property type="evidence" value="ECO:0007669"/>
    <property type="project" value="UniProtKB-KW"/>
</dbReference>
<dbReference type="SUPFAM" id="SSF48264">
    <property type="entry name" value="Cytochrome P450"/>
    <property type="match status" value="1"/>
</dbReference>
<dbReference type="EMBL" id="KV425568">
    <property type="protein sequence ID" value="KZT26143.1"/>
    <property type="molecule type" value="Genomic_DNA"/>
</dbReference>
<dbReference type="GO" id="GO:0005506">
    <property type="term" value="F:iron ion binding"/>
    <property type="evidence" value="ECO:0007669"/>
    <property type="project" value="InterPro"/>
</dbReference>
<dbReference type="GO" id="GO:0020037">
    <property type="term" value="F:heme binding"/>
    <property type="evidence" value="ECO:0007669"/>
    <property type="project" value="InterPro"/>
</dbReference>
<dbReference type="Pfam" id="PF00067">
    <property type="entry name" value="p450"/>
    <property type="match status" value="1"/>
</dbReference>
<evidence type="ECO:0000256" key="1">
    <source>
        <dbReference type="ARBA" id="ARBA00022723"/>
    </source>
</evidence>
<keyword evidence="5" id="KW-1185">Reference proteome</keyword>
<dbReference type="Proteomes" id="UP000076761">
    <property type="component" value="Unassembled WGS sequence"/>
</dbReference>
<protein>
    <recommendedName>
        <fullName evidence="6">Cytochrome P450</fullName>
    </recommendedName>
</protein>
<dbReference type="GO" id="GO:0016705">
    <property type="term" value="F:oxidoreductase activity, acting on paired donors, with incorporation or reduction of molecular oxygen"/>
    <property type="evidence" value="ECO:0007669"/>
    <property type="project" value="InterPro"/>
</dbReference>
<dbReference type="AlphaFoldDB" id="A0A165T4U2"/>
<keyword evidence="3" id="KW-0560">Oxidoreductase</keyword>
<keyword evidence="1 3" id="KW-0479">Metal-binding</keyword>
<dbReference type="Gene3D" id="1.10.630.10">
    <property type="entry name" value="Cytochrome P450"/>
    <property type="match status" value="1"/>
</dbReference>
<sequence length="90" mass="10214">MSVNQLSNVWDDGSAFRPERWLEPNGWSNILSFSMGPRLCMGYKLVFLELKSLTTSTLMRAFAFRATGEIENKMIVVLQTRIVGLEEKGV</sequence>
<name>A0A165T4U2_9AGAM</name>
<evidence type="ECO:0000313" key="5">
    <source>
        <dbReference type="Proteomes" id="UP000076761"/>
    </source>
</evidence>
<reference evidence="4 5" key="1">
    <citation type="journal article" date="2016" name="Mol. Biol. Evol.">
        <title>Comparative Genomics of Early-Diverging Mushroom-Forming Fungi Provides Insights into the Origins of Lignocellulose Decay Capabilities.</title>
        <authorList>
            <person name="Nagy L.G."/>
            <person name="Riley R."/>
            <person name="Tritt A."/>
            <person name="Adam C."/>
            <person name="Daum C."/>
            <person name="Floudas D."/>
            <person name="Sun H."/>
            <person name="Yadav J.S."/>
            <person name="Pangilinan J."/>
            <person name="Larsson K.H."/>
            <person name="Matsuura K."/>
            <person name="Barry K."/>
            <person name="Labutti K."/>
            <person name="Kuo R."/>
            <person name="Ohm R.A."/>
            <person name="Bhattacharya S.S."/>
            <person name="Shirouzu T."/>
            <person name="Yoshinaga Y."/>
            <person name="Martin F.M."/>
            <person name="Grigoriev I.V."/>
            <person name="Hibbett D.S."/>
        </authorList>
    </citation>
    <scope>NUCLEOTIDE SEQUENCE [LARGE SCALE GENOMIC DNA]</scope>
    <source>
        <strain evidence="4 5">HHB14362 ss-1</strain>
    </source>
</reference>
<dbReference type="InterPro" id="IPR017972">
    <property type="entry name" value="Cyt_P450_CS"/>
</dbReference>
<evidence type="ECO:0000256" key="3">
    <source>
        <dbReference type="RuleBase" id="RU000461"/>
    </source>
</evidence>
<proteinExistence type="inferred from homology"/>
<dbReference type="InterPro" id="IPR036396">
    <property type="entry name" value="Cyt_P450_sf"/>
</dbReference>
<evidence type="ECO:0008006" key="6">
    <source>
        <dbReference type="Google" id="ProtNLM"/>
    </source>
</evidence>
<keyword evidence="3" id="KW-0503">Monooxygenase</keyword>
<keyword evidence="2 3" id="KW-0408">Iron</keyword>